<dbReference type="OrthoDB" id="10010359at2759"/>
<dbReference type="SMART" id="SM00409">
    <property type="entry name" value="IG"/>
    <property type="match status" value="3"/>
</dbReference>
<evidence type="ECO:0000256" key="1">
    <source>
        <dbReference type="ARBA" id="ARBA00022729"/>
    </source>
</evidence>
<reference evidence="6" key="1">
    <citation type="submission" date="2021-02" db="EMBL/GenBank/DDBJ databases">
        <authorList>
            <person name="Nowell W R."/>
        </authorList>
    </citation>
    <scope>NUCLEOTIDE SEQUENCE</scope>
    <source>
        <strain evidence="6">Ploen Becks lab</strain>
    </source>
</reference>
<dbReference type="InterPro" id="IPR003598">
    <property type="entry name" value="Ig_sub2"/>
</dbReference>
<name>A0A813SKH5_9BILA</name>
<keyword evidence="7" id="KW-1185">Reference proteome</keyword>
<evidence type="ECO:0000313" key="7">
    <source>
        <dbReference type="Proteomes" id="UP000663879"/>
    </source>
</evidence>
<evidence type="ECO:0000256" key="3">
    <source>
        <dbReference type="ARBA" id="ARBA00023157"/>
    </source>
</evidence>
<keyword evidence="3" id="KW-1015">Disulfide bond</keyword>
<organism evidence="6 7">
    <name type="scientific">Brachionus calyciflorus</name>
    <dbReference type="NCBI Taxonomy" id="104777"/>
    <lineage>
        <taxon>Eukaryota</taxon>
        <taxon>Metazoa</taxon>
        <taxon>Spiralia</taxon>
        <taxon>Gnathifera</taxon>
        <taxon>Rotifera</taxon>
        <taxon>Eurotatoria</taxon>
        <taxon>Monogononta</taxon>
        <taxon>Pseudotrocha</taxon>
        <taxon>Ploima</taxon>
        <taxon>Brachionidae</taxon>
        <taxon>Brachionus</taxon>
    </lineage>
</organism>
<proteinExistence type="predicted"/>
<dbReference type="EMBL" id="CAJNOC010000742">
    <property type="protein sequence ID" value="CAF0798283.1"/>
    <property type="molecule type" value="Genomic_DNA"/>
</dbReference>
<evidence type="ECO:0000313" key="6">
    <source>
        <dbReference type="EMBL" id="CAF0798283.1"/>
    </source>
</evidence>
<dbReference type="PROSITE" id="PS50835">
    <property type="entry name" value="IG_LIKE"/>
    <property type="match status" value="3"/>
</dbReference>
<gene>
    <name evidence="6" type="ORF">OXX778_LOCUS6329</name>
</gene>
<dbReference type="SMART" id="SM00408">
    <property type="entry name" value="IGc2"/>
    <property type="match status" value="3"/>
</dbReference>
<dbReference type="AlphaFoldDB" id="A0A813SKH5"/>
<evidence type="ECO:0000256" key="4">
    <source>
        <dbReference type="ARBA" id="ARBA00023319"/>
    </source>
</evidence>
<feature type="domain" description="Ig-like" evidence="5">
    <location>
        <begin position="147"/>
        <end position="230"/>
    </location>
</feature>
<dbReference type="CDD" id="cd00096">
    <property type="entry name" value="Ig"/>
    <property type="match status" value="1"/>
</dbReference>
<dbReference type="Gene3D" id="2.60.40.10">
    <property type="entry name" value="Immunoglobulins"/>
    <property type="match status" value="3"/>
</dbReference>
<evidence type="ECO:0000256" key="2">
    <source>
        <dbReference type="ARBA" id="ARBA00022737"/>
    </source>
</evidence>
<evidence type="ECO:0000259" key="5">
    <source>
        <dbReference type="PROSITE" id="PS50835"/>
    </source>
</evidence>
<protein>
    <recommendedName>
        <fullName evidence="5">Ig-like domain-containing protein</fullName>
    </recommendedName>
</protein>
<dbReference type="SUPFAM" id="SSF48726">
    <property type="entry name" value="Immunoglobulin"/>
    <property type="match status" value="3"/>
</dbReference>
<comment type="caution">
    <text evidence="6">The sequence shown here is derived from an EMBL/GenBank/DDBJ whole genome shotgun (WGS) entry which is preliminary data.</text>
</comment>
<dbReference type="InterPro" id="IPR003599">
    <property type="entry name" value="Ig_sub"/>
</dbReference>
<dbReference type="PANTHER" id="PTHR12231:SF253">
    <property type="entry name" value="DPR-INTERACTING PROTEIN ETA, ISOFORM B-RELATED"/>
    <property type="match status" value="1"/>
</dbReference>
<feature type="domain" description="Ig-like" evidence="5">
    <location>
        <begin position="36"/>
        <end position="142"/>
    </location>
</feature>
<dbReference type="InterPro" id="IPR051170">
    <property type="entry name" value="Neural/epithelial_adhesion"/>
</dbReference>
<dbReference type="Proteomes" id="UP000663879">
    <property type="component" value="Unassembled WGS sequence"/>
</dbReference>
<keyword evidence="2" id="KW-0677">Repeat</keyword>
<dbReference type="InterPro" id="IPR013783">
    <property type="entry name" value="Ig-like_fold"/>
</dbReference>
<dbReference type="Pfam" id="PF13927">
    <property type="entry name" value="Ig_3"/>
    <property type="match status" value="2"/>
</dbReference>
<keyword evidence="1" id="KW-0732">Signal</keyword>
<feature type="domain" description="Ig-like" evidence="5">
    <location>
        <begin position="237"/>
        <end position="336"/>
    </location>
</feature>
<accession>A0A813SKH5</accession>
<keyword evidence="4" id="KW-0393">Immunoglobulin domain</keyword>
<dbReference type="PANTHER" id="PTHR12231">
    <property type="entry name" value="CTX-RELATED TYPE I TRANSMEMBRANE PROTEIN"/>
    <property type="match status" value="1"/>
</dbReference>
<sequence>MKIQHLFSVTYLSIIPIIIHFLSHHAWAQQSSVQVEKIEMFPVEPRPGESVKIRCYLKNVDPSKRIKPSILWSIRESEAHSWRIIGNGASITDTFNNRLSGRKESDEVYEIVFRPIQETDAGTIKCEITNTEGQIFKLAELRIYSPPYITYITQDVYSQTGKHVVLECHADGYPKPSIKWSRTGEMSAVLYSETFEITSVTREDRGTYRCFAENQTPINKIRQTAEAFVTLTIDFPPTISCDTYTIYQVPNINADAEVTCTVEGYPLNNVRWYYSQRDFNIETEITSDQYHKVETIASPDSIKSVLVIRNVNDEHFGDYSIKVEGGLQQIVEKTIKLEPMVNPEALINTSTNLKFDFILLICLFIYIF</sequence>
<dbReference type="InterPro" id="IPR007110">
    <property type="entry name" value="Ig-like_dom"/>
</dbReference>
<dbReference type="GO" id="GO:0043005">
    <property type="term" value="C:neuron projection"/>
    <property type="evidence" value="ECO:0007669"/>
    <property type="project" value="TreeGrafter"/>
</dbReference>
<dbReference type="InterPro" id="IPR036179">
    <property type="entry name" value="Ig-like_dom_sf"/>
</dbReference>